<evidence type="ECO:0000259" key="2">
    <source>
        <dbReference type="PROSITE" id="PS50234"/>
    </source>
</evidence>
<accession>E1RDN1</accession>
<dbReference type="HOGENOM" id="CLU_024570_2_1_2"/>
<name>E1RDN1_METP4</name>
<gene>
    <name evidence="3" type="ordered locus">Mpet_1223</name>
</gene>
<dbReference type="KEGG" id="mpi:Mpet_1223"/>
<feature type="domain" description="VWFA" evidence="2">
    <location>
        <begin position="90"/>
        <end position="277"/>
    </location>
</feature>
<dbReference type="InterPro" id="IPR002035">
    <property type="entry name" value="VWF_A"/>
</dbReference>
<dbReference type="PANTHER" id="PTHR37947">
    <property type="entry name" value="BLL2462 PROTEIN"/>
    <property type="match status" value="1"/>
</dbReference>
<dbReference type="PROSITE" id="PS50234">
    <property type="entry name" value="VWFA"/>
    <property type="match status" value="1"/>
</dbReference>
<dbReference type="AlphaFoldDB" id="E1RDN1"/>
<dbReference type="Pfam" id="PF07584">
    <property type="entry name" value="BatA"/>
    <property type="match status" value="1"/>
</dbReference>
<evidence type="ECO:0000313" key="3">
    <source>
        <dbReference type="EMBL" id="ADN35984.1"/>
    </source>
</evidence>
<keyword evidence="4" id="KW-1185">Reference proteome</keyword>
<feature type="transmembrane region" description="Helical" evidence="1">
    <location>
        <begin position="56"/>
        <end position="77"/>
    </location>
</feature>
<dbReference type="InterPro" id="IPR024163">
    <property type="entry name" value="Aerotolerance_reg_N"/>
</dbReference>
<organism evidence="3 4">
    <name type="scientific">Methanolacinia petrolearia (strain DSM 11571 / OCM 486 / SEBR 4847)</name>
    <name type="common">Methanoplanus petrolearius</name>
    <dbReference type="NCBI Taxonomy" id="679926"/>
    <lineage>
        <taxon>Archaea</taxon>
        <taxon>Methanobacteriati</taxon>
        <taxon>Methanobacteriota</taxon>
        <taxon>Stenosarchaea group</taxon>
        <taxon>Methanomicrobia</taxon>
        <taxon>Methanomicrobiales</taxon>
        <taxon>Methanomicrobiaceae</taxon>
        <taxon>Methanolacinia</taxon>
    </lineage>
</organism>
<feature type="transmembrane region" description="Helical" evidence="1">
    <location>
        <begin position="290"/>
        <end position="308"/>
    </location>
</feature>
<dbReference type="InterPro" id="IPR036465">
    <property type="entry name" value="vWFA_dom_sf"/>
</dbReference>
<dbReference type="Proteomes" id="UP000006565">
    <property type="component" value="Chromosome"/>
</dbReference>
<dbReference type="RefSeq" id="WP_013329162.1">
    <property type="nucleotide sequence ID" value="NC_014507.1"/>
</dbReference>
<protein>
    <submittedName>
        <fullName evidence="3">von Willebrand factor type A</fullName>
    </submittedName>
</protein>
<dbReference type="SMART" id="SM00327">
    <property type="entry name" value="VWA"/>
    <property type="match status" value="1"/>
</dbReference>
<dbReference type="Pfam" id="PF00092">
    <property type="entry name" value="VWA"/>
    <property type="match status" value="1"/>
</dbReference>
<evidence type="ECO:0000313" key="4">
    <source>
        <dbReference type="Proteomes" id="UP000006565"/>
    </source>
</evidence>
<dbReference type="PANTHER" id="PTHR37947:SF1">
    <property type="entry name" value="BLL2462 PROTEIN"/>
    <property type="match status" value="1"/>
</dbReference>
<dbReference type="eggNOG" id="arCOG02902">
    <property type="taxonomic scope" value="Archaea"/>
</dbReference>
<dbReference type="EMBL" id="CP002117">
    <property type="protein sequence ID" value="ADN35984.1"/>
    <property type="molecule type" value="Genomic_DNA"/>
</dbReference>
<sequence length="317" mass="34628" precursor="true">MIVEFEDPIWLAGLIFIPLLILYSRYFSKRKFLRALEFSKLSVIKAAQPGKKTERLLKVTFSLGLMAIAFIFIGLAGPQFPLEQTKEGVNIVFALDTSGSMEAADYQPDRITAAKEAIGTLINQLDLKDYAGIITFDSGASTAAYLSPDKQRVIEKLGMIAASDDSTAIGDGLALAVDMSKSIPNRKSVVILLSDGESNAGYVSPETAAEFAKESGVQVFTVAMGSSEKVLVGYDWANNPQYATVDEETLEYIADSTGGGFYSSVDEKTLGNIYSQLDDAIVHEKEKTPVGWIFFLLAGLLVIAEYLIRYGRWRILP</sequence>
<proteinExistence type="predicted"/>
<dbReference type="SUPFAM" id="SSF53300">
    <property type="entry name" value="vWA-like"/>
    <property type="match status" value="1"/>
</dbReference>
<keyword evidence="1" id="KW-0472">Membrane</keyword>
<keyword evidence="1" id="KW-1133">Transmembrane helix</keyword>
<dbReference type="STRING" id="679926.Mpet_1223"/>
<dbReference type="Gene3D" id="3.40.50.410">
    <property type="entry name" value="von Willebrand factor, type A domain"/>
    <property type="match status" value="1"/>
</dbReference>
<feature type="transmembrane region" description="Helical" evidence="1">
    <location>
        <begin position="12"/>
        <end position="28"/>
    </location>
</feature>
<dbReference type="GeneID" id="9743689"/>
<reference evidence="3 4" key="1">
    <citation type="journal article" date="2010" name="Stand. Genomic Sci.">
        <title>Complete genome sequence of Methanoplanus petrolearius type strain (SEBR 4847).</title>
        <authorList>
            <person name="Brambilla E."/>
            <person name="Djao O.D."/>
            <person name="Daligault H."/>
            <person name="Lapidus A."/>
            <person name="Lucas S."/>
            <person name="Hammon N."/>
            <person name="Nolan M."/>
            <person name="Tice H."/>
            <person name="Cheng J.F."/>
            <person name="Han C."/>
            <person name="Tapia R."/>
            <person name="Goodwin L."/>
            <person name="Pitluck S."/>
            <person name="Liolios K."/>
            <person name="Ivanova N."/>
            <person name="Mavromatis K."/>
            <person name="Mikhailova N."/>
            <person name="Pati A."/>
            <person name="Chen A."/>
            <person name="Palaniappan K."/>
            <person name="Land M."/>
            <person name="Hauser L."/>
            <person name="Chang Y.J."/>
            <person name="Jeffries C.D."/>
            <person name="Rohde M."/>
            <person name="Spring S."/>
            <person name="Sikorski J."/>
            <person name="Goker M."/>
            <person name="Woyke T."/>
            <person name="Bristow J."/>
            <person name="Eisen J.A."/>
            <person name="Markowitz V."/>
            <person name="Hugenholtz P."/>
            <person name="Kyrpides N.C."/>
            <person name="Klenk H.P."/>
        </authorList>
    </citation>
    <scope>NUCLEOTIDE SEQUENCE [LARGE SCALE GENOMIC DNA]</scope>
    <source>
        <strain evidence="4">DSM 11571 / OCM 486 / SEBR 4847</strain>
    </source>
</reference>
<keyword evidence="1" id="KW-0812">Transmembrane</keyword>
<evidence type="ECO:0000256" key="1">
    <source>
        <dbReference type="SAM" id="Phobius"/>
    </source>
</evidence>